<protein>
    <submittedName>
        <fullName evidence="1">Uncharacterized protein</fullName>
    </submittedName>
</protein>
<organism evidence="1">
    <name type="scientific">Anguilla anguilla</name>
    <name type="common">European freshwater eel</name>
    <name type="synonym">Muraena anguilla</name>
    <dbReference type="NCBI Taxonomy" id="7936"/>
    <lineage>
        <taxon>Eukaryota</taxon>
        <taxon>Metazoa</taxon>
        <taxon>Chordata</taxon>
        <taxon>Craniata</taxon>
        <taxon>Vertebrata</taxon>
        <taxon>Euteleostomi</taxon>
        <taxon>Actinopterygii</taxon>
        <taxon>Neopterygii</taxon>
        <taxon>Teleostei</taxon>
        <taxon>Anguilliformes</taxon>
        <taxon>Anguillidae</taxon>
        <taxon>Anguilla</taxon>
    </lineage>
</organism>
<reference evidence="1" key="1">
    <citation type="submission" date="2014-11" db="EMBL/GenBank/DDBJ databases">
        <authorList>
            <person name="Amaro Gonzalez C."/>
        </authorList>
    </citation>
    <scope>NUCLEOTIDE SEQUENCE</scope>
</reference>
<accession>A0A0E9VH86</accession>
<evidence type="ECO:0000313" key="1">
    <source>
        <dbReference type="EMBL" id="JAH77432.1"/>
    </source>
</evidence>
<sequence>MEVAVVMDSVIFSFSSHFEI</sequence>
<proteinExistence type="predicted"/>
<dbReference type="AlphaFoldDB" id="A0A0E9VH86"/>
<reference evidence="1" key="2">
    <citation type="journal article" date="2015" name="Fish Shellfish Immunol.">
        <title>Early steps in the European eel (Anguilla anguilla)-Vibrio vulnificus interaction in the gills: Role of the RtxA13 toxin.</title>
        <authorList>
            <person name="Callol A."/>
            <person name="Pajuelo D."/>
            <person name="Ebbesson L."/>
            <person name="Teles M."/>
            <person name="MacKenzie S."/>
            <person name="Amaro C."/>
        </authorList>
    </citation>
    <scope>NUCLEOTIDE SEQUENCE</scope>
</reference>
<dbReference type="EMBL" id="GBXM01031145">
    <property type="protein sequence ID" value="JAH77432.1"/>
    <property type="molecule type" value="Transcribed_RNA"/>
</dbReference>
<name>A0A0E9VH86_ANGAN</name>